<dbReference type="PANTHER" id="PTHR12709">
    <property type="entry name" value="DNA-DIRECTED RNA POLYMERASE II, III"/>
    <property type="match status" value="1"/>
</dbReference>
<proteinExistence type="inferred from homology"/>
<dbReference type="OrthoDB" id="10256606at2759"/>
<accession>A0A835YK61</accession>
<dbReference type="EMBL" id="JAFCMP010000531">
    <property type="protein sequence ID" value="KAG5176986.1"/>
    <property type="molecule type" value="Genomic_DNA"/>
</dbReference>
<evidence type="ECO:0000313" key="10">
    <source>
        <dbReference type="Proteomes" id="UP000664859"/>
    </source>
</evidence>
<comment type="similarity">
    <text evidence="2">Belongs to the eukaryotic RPB7/RPC8 RNA polymerase subunit family.</text>
</comment>
<evidence type="ECO:0000256" key="3">
    <source>
        <dbReference type="ARBA" id="ARBA00022478"/>
    </source>
</evidence>
<evidence type="ECO:0000256" key="2">
    <source>
        <dbReference type="ARBA" id="ARBA00009307"/>
    </source>
</evidence>
<evidence type="ECO:0000259" key="8">
    <source>
        <dbReference type="Pfam" id="PF08292"/>
    </source>
</evidence>
<evidence type="ECO:0000313" key="9">
    <source>
        <dbReference type="EMBL" id="KAG5176986.1"/>
    </source>
</evidence>
<feature type="domain" description="RNA polymerase III subunit Rpc25" evidence="8">
    <location>
        <begin position="83"/>
        <end position="245"/>
    </location>
</feature>
<dbReference type="InterPro" id="IPR036898">
    <property type="entry name" value="RNA_pol_Rpb7-like_N_sf"/>
</dbReference>
<dbReference type="CDD" id="cd04330">
    <property type="entry name" value="RNAP_III_Rpc25_N"/>
    <property type="match status" value="1"/>
</dbReference>
<dbReference type="Pfam" id="PF08292">
    <property type="entry name" value="RNA_pol_Rbc25"/>
    <property type="match status" value="1"/>
</dbReference>
<dbReference type="GO" id="GO:0006384">
    <property type="term" value="P:transcription initiation at RNA polymerase III promoter"/>
    <property type="evidence" value="ECO:0007669"/>
    <property type="project" value="TreeGrafter"/>
</dbReference>
<sequence length="245" mass="26568">MFVLATVRDNLKVIPESFDRPTLDVLTEVVDMKYSNKVIINVGLAICLHSFESVGDALVYPSDGSAHYEAEFRLLMFRPFVGEVLTGKIGRCSETGITVSIGFFEDITIPKPLLCHPSVYHKRHKAWVWKYSDADADAADFNPDDSYIMQVGDEIRFRVRTLDFTEVVNTANGYQATTVSTGPQGGGGEGGGGAGGARAKGLQEAPPMGRQRSTSIDITTPAEAPPCMSITASINEDGLGLTSWW</sequence>
<evidence type="ECO:0000256" key="6">
    <source>
        <dbReference type="SAM" id="MobiDB-lite"/>
    </source>
</evidence>
<gene>
    <name evidence="9" type="ORF">JKP88DRAFT_170644</name>
</gene>
<dbReference type="Pfam" id="PF03876">
    <property type="entry name" value="SHS2_Rpb7-N"/>
    <property type="match status" value="1"/>
</dbReference>
<evidence type="ECO:0000259" key="7">
    <source>
        <dbReference type="Pfam" id="PF03876"/>
    </source>
</evidence>
<dbReference type="GO" id="GO:0005666">
    <property type="term" value="C:RNA polymerase III complex"/>
    <property type="evidence" value="ECO:0007669"/>
    <property type="project" value="TreeGrafter"/>
</dbReference>
<keyword evidence="10" id="KW-1185">Reference proteome</keyword>
<dbReference type="SUPFAM" id="SSF88798">
    <property type="entry name" value="N-terminal, heterodimerisation domain of RBP7 (RpoE)"/>
    <property type="match status" value="1"/>
</dbReference>
<keyword evidence="4" id="KW-0804">Transcription</keyword>
<dbReference type="Gene3D" id="2.40.50.140">
    <property type="entry name" value="Nucleic acid-binding proteins"/>
    <property type="match status" value="1"/>
</dbReference>
<dbReference type="Gene3D" id="3.30.1490.120">
    <property type="entry name" value="RNA polymerase Rpb7-like, N-terminal domain"/>
    <property type="match status" value="1"/>
</dbReference>
<evidence type="ECO:0000256" key="4">
    <source>
        <dbReference type="ARBA" id="ARBA00023163"/>
    </source>
</evidence>
<protein>
    <submittedName>
        <fullName evidence="9">RNA polymerase III subunit Rpc25-domain-containing protein</fullName>
    </submittedName>
</protein>
<evidence type="ECO:0000256" key="5">
    <source>
        <dbReference type="ARBA" id="ARBA00023242"/>
    </source>
</evidence>
<dbReference type="InterPro" id="IPR045113">
    <property type="entry name" value="Rpb7-like"/>
</dbReference>
<feature type="region of interest" description="Disordered" evidence="6">
    <location>
        <begin position="178"/>
        <end position="213"/>
    </location>
</feature>
<dbReference type="PANTHER" id="PTHR12709:SF1">
    <property type="entry name" value="DNA-DIRECTED RNA POLYMERASE III SUBUNIT RPC8"/>
    <property type="match status" value="1"/>
</dbReference>
<organism evidence="9 10">
    <name type="scientific">Tribonema minus</name>
    <dbReference type="NCBI Taxonomy" id="303371"/>
    <lineage>
        <taxon>Eukaryota</taxon>
        <taxon>Sar</taxon>
        <taxon>Stramenopiles</taxon>
        <taxon>Ochrophyta</taxon>
        <taxon>PX clade</taxon>
        <taxon>Xanthophyceae</taxon>
        <taxon>Tribonematales</taxon>
        <taxon>Tribonemataceae</taxon>
        <taxon>Tribonema</taxon>
    </lineage>
</organism>
<keyword evidence="3" id="KW-0240">DNA-directed RNA polymerase</keyword>
<dbReference type="InterPro" id="IPR013238">
    <property type="entry name" value="RNA_pol_III_Rbc25"/>
</dbReference>
<comment type="subcellular location">
    <subcellularLocation>
        <location evidence="1">Nucleus</location>
    </subcellularLocation>
</comment>
<evidence type="ECO:0000256" key="1">
    <source>
        <dbReference type="ARBA" id="ARBA00004123"/>
    </source>
</evidence>
<dbReference type="InterPro" id="IPR005576">
    <property type="entry name" value="Rpb7-like_N"/>
</dbReference>
<dbReference type="AlphaFoldDB" id="A0A835YK61"/>
<dbReference type="Proteomes" id="UP000664859">
    <property type="component" value="Unassembled WGS sequence"/>
</dbReference>
<feature type="domain" description="RNA polymerase Rpb7-like N-terminal" evidence="7">
    <location>
        <begin position="9"/>
        <end position="64"/>
    </location>
</feature>
<name>A0A835YK61_9STRA</name>
<comment type="caution">
    <text evidence="9">The sequence shown here is derived from an EMBL/GenBank/DDBJ whole genome shotgun (WGS) entry which is preliminary data.</text>
</comment>
<reference evidence="9" key="1">
    <citation type="submission" date="2021-02" db="EMBL/GenBank/DDBJ databases">
        <title>First Annotated Genome of the Yellow-green Alga Tribonema minus.</title>
        <authorList>
            <person name="Mahan K.M."/>
        </authorList>
    </citation>
    <scope>NUCLEOTIDE SEQUENCE</scope>
    <source>
        <strain evidence="9">UTEX B ZZ1240</strain>
    </source>
</reference>
<keyword evidence="5" id="KW-0539">Nucleus</keyword>
<dbReference type="SUPFAM" id="SSF50249">
    <property type="entry name" value="Nucleic acid-binding proteins"/>
    <property type="match status" value="1"/>
</dbReference>
<feature type="compositionally biased region" description="Gly residues" evidence="6">
    <location>
        <begin position="183"/>
        <end position="198"/>
    </location>
</feature>
<dbReference type="InterPro" id="IPR012340">
    <property type="entry name" value="NA-bd_OB-fold"/>
</dbReference>